<evidence type="ECO:0000256" key="6">
    <source>
        <dbReference type="SAM" id="MobiDB-lite"/>
    </source>
</evidence>
<dbReference type="AlphaFoldDB" id="A0A164VQN0"/>
<dbReference type="GO" id="GO:0003677">
    <property type="term" value="F:DNA binding"/>
    <property type="evidence" value="ECO:0007669"/>
    <property type="project" value="UniProtKB-KW"/>
</dbReference>
<evidence type="ECO:0000259" key="7">
    <source>
        <dbReference type="SMART" id="SM01019"/>
    </source>
</evidence>
<gene>
    <name evidence="8" type="ORF">DCAR_021927</name>
</gene>
<dbReference type="CDD" id="cd10017">
    <property type="entry name" value="B3_DNA"/>
    <property type="match status" value="1"/>
</dbReference>
<feature type="domain" description="TF-B3" evidence="7">
    <location>
        <begin position="104"/>
        <end position="221"/>
    </location>
</feature>
<feature type="region of interest" description="Disordered" evidence="6">
    <location>
        <begin position="1"/>
        <end position="32"/>
    </location>
</feature>
<dbReference type="SUPFAM" id="SSF101936">
    <property type="entry name" value="DNA-binding pseudobarrel domain"/>
    <property type="match status" value="1"/>
</dbReference>
<dbReference type="PANTHER" id="PTHR34269:SF11">
    <property type="entry name" value="B3 DOMAIN PROTEIN"/>
    <property type="match status" value="1"/>
</dbReference>
<sequence>MNLKKVTMKNPNENRDKSRKRKQPQVEDLDAGSLSCYTNNNAPVFKKPKKSTYECVMNMRIAKNIRGFRFYTREEEEEERFLGVSTKLSLSVDGNESGDDPWKIKKTLEQSDCDHLCRLMLRKDMVQNYIIKVWEDAGRIDEIAKVLDGQGEGVVVRVWDYERGKEYELKLKKLVSSQCYILAGAWSNKFVKERRLKKGDTIGLYWSTAKSRFVFSVRARAPAPGPNAAA</sequence>
<dbReference type="Gramene" id="KZM90708">
    <property type="protein sequence ID" value="KZM90708"/>
    <property type="gene ID" value="DCAR_021927"/>
</dbReference>
<evidence type="ECO:0000256" key="5">
    <source>
        <dbReference type="ARBA" id="ARBA00023242"/>
    </source>
</evidence>
<evidence type="ECO:0000256" key="4">
    <source>
        <dbReference type="ARBA" id="ARBA00023163"/>
    </source>
</evidence>
<dbReference type="InterPro" id="IPR015300">
    <property type="entry name" value="DNA-bd_pseudobarrel_sf"/>
</dbReference>
<proteinExistence type="predicted"/>
<comment type="caution">
    <text evidence="8">The sequence shown here is derived from an EMBL/GenBank/DDBJ whole genome shotgun (WGS) entry which is preliminary data.</text>
</comment>
<dbReference type="SMART" id="SM01019">
    <property type="entry name" value="B3"/>
    <property type="match status" value="1"/>
</dbReference>
<accession>A0A164VQN0</accession>
<dbReference type="KEGG" id="dcr:108226083"/>
<keyword evidence="2" id="KW-0805">Transcription regulation</keyword>
<name>A0A164VQN0_DAUCS</name>
<dbReference type="OrthoDB" id="1373855at2759"/>
<protein>
    <recommendedName>
        <fullName evidence="7">TF-B3 domain-containing protein</fullName>
    </recommendedName>
</protein>
<dbReference type="EMBL" id="LNRQ01000006">
    <property type="protein sequence ID" value="KZM90708.1"/>
    <property type="molecule type" value="Genomic_DNA"/>
</dbReference>
<dbReference type="Gene3D" id="2.40.330.10">
    <property type="entry name" value="DNA-binding pseudobarrel domain"/>
    <property type="match status" value="1"/>
</dbReference>
<dbReference type="PANTHER" id="PTHR34269">
    <property type="entry name" value="TRANSCRIPTION FACTOR B3-DOMAIN FAMILY-RELATED"/>
    <property type="match status" value="1"/>
</dbReference>
<reference evidence="8" key="1">
    <citation type="journal article" date="2016" name="Nat. Genet.">
        <title>A high-quality carrot genome assembly provides new insights into carotenoid accumulation and asterid genome evolution.</title>
        <authorList>
            <person name="Iorizzo M."/>
            <person name="Ellison S."/>
            <person name="Senalik D."/>
            <person name="Zeng P."/>
            <person name="Satapoomin P."/>
            <person name="Huang J."/>
            <person name="Bowman M."/>
            <person name="Iovene M."/>
            <person name="Sanseverino W."/>
            <person name="Cavagnaro P."/>
            <person name="Yildiz M."/>
            <person name="Macko-Podgorni A."/>
            <person name="Moranska E."/>
            <person name="Grzebelus E."/>
            <person name="Grzebelus D."/>
            <person name="Ashrafi H."/>
            <person name="Zheng Z."/>
            <person name="Cheng S."/>
            <person name="Spooner D."/>
            <person name="Van Deynze A."/>
            <person name="Simon P."/>
        </authorList>
    </citation>
    <scope>NUCLEOTIDE SEQUENCE [LARGE SCALE GENOMIC DNA]</scope>
    <source>
        <tissue evidence="8">Leaf</tissue>
    </source>
</reference>
<keyword evidence="5" id="KW-0539">Nucleus</keyword>
<dbReference type="InterPro" id="IPR003340">
    <property type="entry name" value="B3_DNA-bd"/>
</dbReference>
<evidence type="ECO:0000256" key="3">
    <source>
        <dbReference type="ARBA" id="ARBA00023125"/>
    </source>
</evidence>
<evidence type="ECO:0000313" key="8">
    <source>
        <dbReference type="EMBL" id="KZM90708.1"/>
    </source>
</evidence>
<comment type="subcellular location">
    <subcellularLocation>
        <location evidence="1">Nucleus</location>
    </subcellularLocation>
</comment>
<evidence type="ECO:0000256" key="2">
    <source>
        <dbReference type="ARBA" id="ARBA00023015"/>
    </source>
</evidence>
<keyword evidence="4" id="KW-0804">Transcription</keyword>
<organism evidence="8">
    <name type="scientific">Daucus carota subsp. sativus</name>
    <name type="common">Carrot</name>
    <dbReference type="NCBI Taxonomy" id="79200"/>
    <lineage>
        <taxon>Eukaryota</taxon>
        <taxon>Viridiplantae</taxon>
        <taxon>Streptophyta</taxon>
        <taxon>Embryophyta</taxon>
        <taxon>Tracheophyta</taxon>
        <taxon>Spermatophyta</taxon>
        <taxon>Magnoliopsida</taxon>
        <taxon>eudicotyledons</taxon>
        <taxon>Gunneridae</taxon>
        <taxon>Pentapetalae</taxon>
        <taxon>asterids</taxon>
        <taxon>campanulids</taxon>
        <taxon>Apiales</taxon>
        <taxon>Apiaceae</taxon>
        <taxon>Apioideae</taxon>
        <taxon>Scandiceae</taxon>
        <taxon>Daucinae</taxon>
        <taxon>Daucus</taxon>
        <taxon>Daucus sect. Daucus</taxon>
    </lineage>
</organism>
<dbReference type="InterPro" id="IPR051442">
    <property type="entry name" value="B3_domain"/>
</dbReference>
<keyword evidence="3" id="KW-0238">DNA-binding</keyword>
<dbReference type="GO" id="GO:0005634">
    <property type="term" value="C:nucleus"/>
    <property type="evidence" value="ECO:0007669"/>
    <property type="project" value="UniProtKB-SubCell"/>
</dbReference>
<evidence type="ECO:0000256" key="1">
    <source>
        <dbReference type="ARBA" id="ARBA00004123"/>
    </source>
</evidence>